<feature type="domain" description="Tail specific protease" evidence="3">
    <location>
        <begin position="277"/>
        <end position="427"/>
    </location>
</feature>
<proteinExistence type="predicted"/>
<dbReference type="RefSeq" id="WP_133326204.1">
    <property type="nucleotide sequence ID" value="NZ_SMYL01000002.1"/>
</dbReference>
<dbReference type="GO" id="GO:0030288">
    <property type="term" value="C:outer membrane-bounded periplasmic space"/>
    <property type="evidence" value="ECO:0007669"/>
    <property type="project" value="TreeGrafter"/>
</dbReference>
<protein>
    <submittedName>
        <fullName evidence="4">Peptidase S41</fullName>
    </submittedName>
</protein>
<keyword evidence="5" id="KW-1185">Reference proteome</keyword>
<sequence>MKKLTSFLVLAMLAACGGGGGGGSSSSVSLVTPPSTTPVATSAPEHCAAPRASGTINPDTNKPYGDVQGTLFDEMAWIAAFVNQSYLWYSEVPVVSSAPYTIGATVPYINPSNNSHTTKTLATNYDVDEAYFNSQRTSAFTASGKPKDQFHFTYKTTEWQALSSAGNQGGFGFDVTLLASSPPRKAVIAYTSPNTVAAQNNLGRGAQFLTVNGVDVVNGSDVATLNEGLFSPVAGKSYTFSVLDQGSTTPRTVTMTAGTVTLTPVQNVATLPAPNSNVGYILFNDHIATAESELIAAVNQLKAANNGAGITDLVLDIRYNGGGYLSIASELAYMIAGPTNTAGKIFEQDTFNDKNPFSLTTAQTIVPFLSTTQGLSTTSGQPLPQLGLSTVYVLTGSGTCSASEAVMNGLIGAGVKVVQIGSTTCGKPYGFYPQDNCSTTYFTIQFKGVNHAGFGDYADGFIPAGTGTAANNLPGCAVADDFTKQLGDPTEARLAAALQYRANGTCPATTTPQRAKKSLQAIESGLTLHRPAARDNRIVTRPSQLSWLNQ</sequence>
<accession>A0A4R5W376</accession>
<feature type="region of interest" description="Disordered" evidence="1">
    <location>
        <begin position="25"/>
        <end position="44"/>
    </location>
</feature>
<feature type="chain" id="PRO_5020489112" evidence="2">
    <location>
        <begin position="18"/>
        <end position="550"/>
    </location>
</feature>
<evidence type="ECO:0000313" key="4">
    <source>
        <dbReference type="EMBL" id="TDK67194.1"/>
    </source>
</evidence>
<dbReference type="GO" id="GO:0006508">
    <property type="term" value="P:proteolysis"/>
    <property type="evidence" value="ECO:0007669"/>
    <property type="project" value="InterPro"/>
</dbReference>
<dbReference type="OrthoDB" id="7168509at2"/>
<evidence type="ECO:0000256" key="1">
    <source>
        <dbReference type="SAM" id="MobiDB-lite"/>
    </source>
</evidence>
<dbReference type="SUPFAM" id="SSF52096">
    <property type="entry name" value="ClpP/crotonase"/>
    <property type="match status" value="1"/>
</dbReference>
<dbReference type="GO" id="GO:0004175">
    <property type="term" value="F:endopeptidase activity"/>
    <property type="evidence" value="ECO:0007669"/>
    <property type="project" value="TreeGrafter"/>
</dbReference>
<keyword evidence="2" id="KW-0732">Signal</keyword>
<evidence type="ECO:0000256" key="2">
    <source>
        <dbReference type="SAM" id="SignalP"/>
    </source>
</evidence>
<feature type="signal peptide" evidence="2">
    <location>
        <begin position="1"/>
        <end position="17"/>
    </location>
</feature>
<dbReference type="GO" id="GO:0007165">
    <property type="term" value="P:signal transduction"/>
    <property type="evidence" value="ECO:0007669"/>
    <property type="project" value="TreeGrafter"/>
</dbReference>
<dbReference type="Gene3D" id="3.90.226.10">
    <property type="entry name" value="2-enoyl-CoA Hydratase, Chain A, domain 1"/>
    <property type="match status" value="1"/>
</dbReference>
<dbReference type="GO" id="GO:0008236">
    <property type="term" value="F:serine-type peptidase activity"/>
    <property type="evidence" value="ECO:0007669"/>
    <property type="project" value="InterPro"/>
</dbReference>
<dbReference type="InterPro" id="IPR005151">
    <property type="entry name" value="Tail-specific_protease"/>
</dbReference>
<dbReference type="Proteomes" id="UP000294829">
    <property type="component" value="Unassembled WGS sequence"/>
</dbReference>
<name>A0A4R5W376_9BURK</name>
<dbReference type="AlphaFoldDB" id="A0A4R5W376"/>
<dbReference type="InterPro" id="IPR036034">
    <property type="entry name" value="PDZ_sf"/>
</dbReference>
<dbReference type="PANTHER" id="PTHR32060">
    <property type="entry name" value="TAIL-SPECIFIC PROTEASE"/>
    <property type="match status" value="1"/>
</dbReference>
<dbReference type="Gene3D" id="3.30.750.170">
    <property type="match status" value="1"/>
</dbReference>
<organism evidence="4 5">
    <name type="scientific">Sapientia aquatica</name>
    <dbReference type="NCBI Taxonomy" id="1549640"/>
    <lineage>
        <taxon>Bacteria</taxon>
        <taxon>Pseudomonadati</taxon>
        <taxon>Pseudomonadota</taxon>
        <taxon>Betaproteobacteria</taxon>
        <taxon>Burkholderiales</taxon>
        <taxon>Oxalobacteraceae</taxon>
        <taxon>Sapientia</taxon>
    </lineage>
</organism>
<evidence type="ECO:0000313" key="5">
    <source>
        <dbReference type="Proteomes" id="UP000294829"/>
    </source>
</evidence>
<dbReference type="SUPFAM" id="SSF50156">
    <property type="entry name" value="PDZ domain-like"/>
    <property type="match status" value="1"/>
</dbReference>
<gene>
    <name evidence="4" type="ORF">E2I14_05375</name>
</gene>
<dbReference type="PANTHER" id="PTHR32060:SF30">
    <property type="entry name" value="CARBOXY-TERMINAL PROCESSING PROTEASE CTPA"/>
    <property type="match status" value="1"/>
</dbReference>
<reference evidence="4 5" key="1">
    <citation type="submission" date="2019-03" db="EMBL/GenBank/DDBJ databases">
        <title>Sapientia aquatica gen. nov., sp. nov., isolated from a crater lake.</title>
        <authorList>
            <person name="Felfoldi T."/>
            <person name="Szabo A."/>
            <person name="Toth E."/>
            <person name="Schumann P."/>
            <person name="Keki Z."/>
            <person name="Marialigeti K."/>
            <person name="Mathe I."/>
        </authorList>
    </citation>
    <scope>NUCLEOTIDE SEQUENCE [LARGE SCALE GENOMIC DNA]</scope>
    <source>
        <strain evidence="4 5">SA-152</strain>
    </source>
</reference>
<comment type="caution">
    <text evidence="4">The sequence shown here is derived from an EMBL/GenBank/DDBJ whole genome shotgun (WGS) entry which is preliminary data.</text>
</comment>
<dbReference type="EMBL" id="SMYL01000002">
    <property type="protein sequence ID" value="TDK67194.1"/>
    <property type="molecule type" value="Genomic_DNA"/>
</dbReference>
<dbReference type="PROSITE" id="PS51257">
    <property type="entry name" value="PROKAR_LIPOPROTEIN"/>
    <property type="match status" value="1"/>
</dbReference>
<dbReference type="Pfam" id="PF03572">
    <property type="entry name" value="Peptidase_S41"/>
    <property type="match status" value="1"/>
</dbReference>
<evidence type="ECO:0000259" key="3">
    <source>
        <dbReference type="Pfam" id="PF03572"/>
    </source>
</evidence>
<dbReference type="InterPro" id="IPR029045">
    <property type="entry name" value="ClpP/crotonase-like_dom_sf"/>
</dbReference>
<dbReference type="Gene3D" id="2.30.42.10">
    <property type="match status" value="1"/>
</dbReference>